<dbReference type="SUPFAM" id="SSF49373">
    <property type="entry name" value="Invasin/intimin cell-adhesion fragments"/>
    <property type="match status" value="1"/>
</dbReference>
<gene>
    <name evidence="3" type="ORF">SDC9_44624</name>
</gene>
<dbReference type="InterPro" id="IPR003343">
    <property type="entry name" value="Big_2"/>
</dbReference>
<keyword evidence="1" id="KW-0732">Signal</keyword>
<protein>
    <recommendedName>
        <fullName evidence="2">BIG2 domain-containing protein</fullName>
    </recommendedName>
</protein>
<dbReference type="GO" id="GO:0003993">
    <property type="term" value="F:acid phosphatase activity"/>
    <property type="evidence" value="ECO:0007669"/>
    <property type="project" value="InterPro"/>
</dbReference>
<organism evidence="3">
    <name type="scientific">bioreactor metagenome</name>
    <dbReference type="NCBI Taxonomy" id="1076179"/>
    <lineage>
        <taxon>unclassified sequences</taxon>
        <taxon>metagenomes</taxon>
        <taxon>ecological metagenomes</taxon>
    </lineage>
</organism>
<evidence type="ECO:0000256" key="1">
    <source>
        <dbReference type="ARBA" id="ARBA00022729"/>
    </source>
</evidence>
<dbReference type="InterPro" id="IPR004843">
    <property type="entry name" value="Calcineurin-like_PHP"/>
</dbReference>
<dbReference type="InterPro" id="IPR026444">
    <property type="entry name" value="Secre_tail"/>
</dbReference>
<dbReference type="Gene3D" id="2.60.40.380">
    <property type="entry name" value="Purple acid phosphatase-like, N-terminal"/>
    <property type="match status" value="1"/>
</dbReference>
<name>A0A644W3V5_9ZZZZ</name>
<evidence type="ECO:0000313" key="3">
    <source>
        <dbReference type="EMBL" id="MPL98419.1"/>
    </source>
</evidence>
<dbReference type="Gene3D" id="3.60.21.10">
    <property type="match status" value="1"/>
</dbReference>
<dbReference type="Pfam" id="PF18962">
    <property type="entry name" value="Por_Secre_tail"/>
    <property type="match status" value="1"/>
</dbReference>
<reference evidence="3" key="1">
    <citation type="submission" date="2019-08" db="EMBL/GenBank/DDBJ databases">
        <authorList>
            <person name="Kucharzyk K."/>
            <person name="Murdoch R.W."/>
            <person name="Higgins S."/>
            <person name="Loffler F."/>
        </authorList>
    </citation>
    <scope>NUCLEOTIDE SEQUENCE</scope>
</reference>
<dbReference type="InterPro" id="IPR011050">
    <property type="entry name" value="Pectin_lyase_fold/virulence"/>
</dbReference>
<dbReference type="NCBIfam" id="TIGR04183">
    <property type="entry name" value="Por_Secre_tail"/>
    <property type="match status" value="1"/>
</dbReference>
<dbReference type="EMBL" id="VSSQ01000607">
    <property type="protein sequence ID" value="MPL98419.1"/>
    <property type="molecule type" value="Genomic_DNA"/>
</dbReference>
<dbReference type="InterPro" id="IPR008963">
    <property type="entry name" value="Purple_acid_Pase-like_N"/>
</dbReference>
<dbReference type="Pfam" id="PF00149">
    <property type="entry name" value="Metallophos"/>
    <property type="match status" value="1"/>
</dbReference>
<dbReference type="InterPro" id="IPR029052">
    <property type="entry name" value="Metallo-depent_PP-like"/>
</dbReference>
<dbReference type="SUPFAM" id="SSF56300">
    <property type="entry name" value="Metallo-dependent phosphatases"/>
    <property type="match status" value="1"/>
</dbReference>
<dbReference type="Pfam" id="PF16656">
    <property type="entry name" value="Pur_ac_phosph_N"/>
    <property type="match status" value="1"/>
</dbReference>
<dbReference type="Gene3D" id="2.160.20.10">
    <property type="entry name" value="Single-stranded right-handed beta-helix, Pectin lyase-like"/>
    <property type="match status" value="1"/>
</dbReference>
<evidence type="ECO:0000259" key="2">
    <source>
        <dbReference type="SMART" id="SM00635"/>
    </source>
</evidence>
<dbReference type="InterPro" id="IPR012334">
    <property type="entry name" value="Pectin_lyas_fold"/>
</dbReference>
<dbReference type="AlphaFoldDB" id="A0A644W3V5"/>
<dbReference type="PANTHER" id="PTHR45867:SF3">
    <property type="entry name" value="ACID PHOSPHATASE TYPE 7"/>
    <property type="match status" value="1"/>
</dbReference>
<dbReference type="Pfam" id="PF02368">
    <property type="entry name" value="Big_2"/>
    <property type="match status" value="1"/>
</dbReference>
<dbReference type="SUPFAM" id="SSF51126">
    <property type="entry name" value="Pectin lyase-like"/>
    <property type="match status" value="1"/>
</dbReference>
<dbReference type="PANTHER" id="PTHR45867">
    <property type="entry name" value="PURPLE ACID PHOSPHATASE"/>
    <property type="match status" value="1"/>
</dbReference>
<dbReference type="NCBIfam" id="NF041518">
    <property type="entry name" value="choice_anch_Q"/>
    <property type="match status" value="1"/>
</dbReference>
<accession>A0A644W3V5</accession>
<dbReference type="Gene3D" id="2.60.40.1080">
    <property type="match status" value="1"/>
</dbReference>
<dbReference type="InterPro" id="IPR008964">
    <property type="entry name" value="Invasin/intimin_cell_adhesion"/>
</dbReference>
<dbReference type="InterPro" id="IPR015914">
    <property type="entry name" value="PAPs_N"/>
</dbReference>
<dbReference type="SUPFAM" id="SSF49363">
    <property type="entry name" value="Purple acid phosphatase, N-terminal domain"/>
    <property type="match status" value="1"/>
</dbReference>
<proteinExistence type="predicted"/>
<sequence length="1074" mass="116762">MKKNYLLFFIFSLIFSPSLLSAANRYVSVNGEGDGLSWASPKGSIQAAVWDCAAGDTVFVSSGTYNEMFAITDGVSVMGGYHPTTGERDIDAYVTTLDGQGLGKYLIVKYDAACVHPTLIEGFTIKNAEHSNEGGGAYIRGNVTLSRCYIVNCKGSNGGGVFNNGGIVRDCIIELCSSTSSGGAIRNNGGLVENTIMRGNQGKYGTIRNENGGIVRNCILHNNTASVTGWPNSGGIYNPTGIVANCILACNTGEGYAAIHSDGKTFNTIMWNNKGPEGFSDPIAYINGAGSSNNAAVSGFEMAKDAYTLNSNNAATDGPNFKAPTLFAGVPTTPADIAAMRASDWSFSAESPLIDLGTSANTETPVSDIVGTSRPKGAAIDLGAYEFDPNAVTVAVEAVSMTIDTLRLEEKTSQWLSAIVTPTNATNKKILWESSNTAVATVESGLITAVSVGTAIIRVTTIDGGKKDSCVVEVTEEIIPYIHPDALAADLLSENDYTVPTYTKMLIAKYAVVKDSSEMNLLALQQAIAALINKNMPYTVVATINGDPKTRMGFAWFTNQDITNGKIQLVAKANAVEADFASPAFEINSTQRSVNNINYAVYDNNVLSAANLPTNYKRSYRSHKALATGLTPNTTYSYRVGFDNAWSEIRTFTTAVDSKDEFKFLYMTDSHIMNQEYINNTRWVATAAANKAPDARFLLFTGDFVETGTVTNAEWEWEQFFETSMKPAIQKFPMVPTDGNHDDSPNLNYTHHFNTDSIFNQSAATKPQFHGINYSFVYGDALFIVYSQQDYWRTGYMNSLKPWFRAQVEANPNTKWRIAAVHKCLFTGSGHQEDADAKIFRQEMLPLFDELNIDFVIQGHDHVYEVIGPVDNQTKTVIPGSVSGVKDVAVNTNTNMTGKEGGIYNVEGGTLYFNNSTSGRKRYYPYTKEQMEADYAKHEVANYWDLFTGKFGQPGAPVFSEISVNTNEITVSTYTTSEAAAPILFDSFKIVKGNESGLENNNEPINSLFPVPATDKVNTTVNNINNVTAFDISGRSINLPFKNQTIDVSDLSNGIYIVKINADNKTFTSRLLKK</sequence>
<feature type="domain" description="BIG2" evidence="2">
    <location>
        <begin position="395"/>
        <end position="471"/>
    </location>
</feature>
<dbReference type="GO" id="GO:0046872">
    <property type="term" value="F:metal ion binding"/>
    <property type="evidence" value="ECO:0007669"/>
    <property type="project" value="InterPro"/>
</dbReference>
<comment type="caution">
    <text evidence="3">The sequence shown here is derived from an EMBL/GenBank/DDBJ whole genome shotgun (WGS) entry which is preliminary data.</text>
</comment>
<dbReference type="SMART" id="SM00635">
    <property type="entry name" value="BID_2"/>
    <property type="match status" value="1"/>
</dbReference>
<dbReference type="InterPro" id="IPR059226">
    <property type="entry name" value="Choice_anch_Q_dom"/>
</dbReference>